<dbReference type="Gene3D" id="3.50.40.10">
    <property type="entry name" value="Phenylalanyl-trna Synthetase, Chain B, domain 3"/>
    <property type="match status" value="1"/>
</dbReference>
<dbReference type="GO" id="GO:0009328">
    <property type="term" value="C:phenylalanine-tRNA ligase complex"/>
    <property type="evidence" value="ECO:0007669"/>
    <property type="project" value="TreeGrafter"/>
</dbReference>
<dbReference type="InterPro" id="IPR009061">
    <property type="entry name" value="DNA-bd_dom_put_sf"/>
</dbReference>
<keyword evidence="6" id="KW-0067">ATP-binding</keyword>
<keyword evidence="9 12" id="KW-0030">Aminoacyl-tRNA synthetase</keyword>
<dbReference type="SMART" id="SM00896">
    <property type="entry name" value="FDX-ACB"/>
    <property type="match status" value="1"/>
</dbReference>
<keyword evidence="3" id="KW-0436">Ligase</keyword>
<dbReference type="Pfam" id="PF03484">
    <property type="entry name" value="B5"/>
    <property type="match status" value="1"/>
</dbReference>
<dbReference type="SUPFAM" id="SSF56037">
    <property type="entry name" value="PheT/TilS domain"/>
    <property type="match status" value="1"/>
</dbReference>
<dbReference type="InterPro" id="IPR005121">
    <property type="entry name" value="Fdx_antiC-bd"/>
</dbReference>
<dbReference type="SMART" id="SM00874">
    <property type="entry name" value="B5"/>
    <property type="match status" value="1"/>
</dbReference>
<dbReference type="InterPro" id="IPR005146">
    <property type="entry name" value="B3/B4_tRNA-bd"/>
</dbReference>
<evidence type="ECO:0000256" key="3">
    <source>
        <dbReference type="ARBA" id="ARBA00022598"/>
    </source>
</evidence>
<evidence type="ECO:0000259" key="10">
    <source>
        <dbReference type="PROSITE" id="PS51447"/>
    </source>
</evidence>
<dbReference type="GeneID" id="29074436"/>
<evidence type="ECO:0000256" key="4">
    <source>
        <dbReference type="ARBA" id="ARBA00022723"/>
    </source>
</evidence>
<evidence type="ECO:0000259" key="11">
    <source>
        <dbReference type="PROSITE" id="PS51483"/>
    </source>
</evidence>
<dbReference type="Pfam" id="PF03147">
    <property type="entry name" value="FDX-ACB"/>
    <property type="match status" value="1"/>
</dbReference>
<keyword evidence="12" id="KW-0934">Plastid</keyword>
<keyword evidence="8" id="KW-0648">Protein biosynthesis</keyword>
<dbReference type="InterPro" id="IPR045864">
    <property type="entry name" value="aa-tRNA-synth_II/BPL/LPL"/>
</dbReference>
<dbReference type="PROSITE" id="PS51483">
    <property type="entry name" value="B5"/>
    <property type="match status" value="1"/>
</dbReference>
<dbReference type="Pfam" id="PF03483">
    <property type="entry name" value="B3_4"/>
    <property type="match status" value="1"/>
</dbReference>
<sequence>MKFSFEWLKQIINLQKITFNELVEKLILSGFEIETIENKPNIKDITIDLSITTNRLDMTSIIGLAREISTIVNTSFLSDLYLSNRYNNKILPNNIFKISKSLFDIKINTITNLVNCLSPQWLINYLIGCDIKPRYVLNDIQEYIKIKWGQDIEIFDISKINHNTTNHTFFNFKKVNSIKEKFIYEQCLSRLDYEILMYKNTILSVMGLESNQDFFCNSKTSSIIVLGTICKPEYITEITEQLSIRTDKSIRHQKKILRCDFINAYNETLQLIATYGKGTIGLSQEYHKINNVPKKIFIEREYINNILGKTKKCNNRYLSVNRTFHILKQLKFQPIYNNNYKKFQITIPRYRENDIVNKIDVIEEIGRIHGFDYFNDNLKFYNKKGYISQKQYIIKYIKQVLRSYGLNEVNHYSLKNKSYIPNLKNISLYNPLIEDQSELRHNILQNLITTKIFNIKQKNLQNEIFEVGKIFTKNTVQKKDYIENIHIASILGNSNFSQNSWYTKAEPLSWFQAKGLLEEIFEKLNAQILWKKIDIRHIKTIDHSLLNMFKLQRSAILCNSNTKEEIGIFGEIKSNVLQKNIGHSTYSFEINIDYLIKTINTKNHLQYKIKPYSLYPSVTRDLSIILNQGEDLEYIKQSIINRNNDLLESIEIFNAYKDKKNLKTRNIGLRLIYRAQNRSLNKIDMKNIDNDINFLLQK</sequence>
<dbReference type="SUPFAM" id="SSF46955">
    <property type="entry name" value="Putative DNA-binding domain"/>
    <property type="match status" value="2"/>
</dbReference>
<evidence type="ECO:0000256" key="9">
    <source>
        <dbReference type="ARBA" id="ARBA00023146"/>
    </source>
</evidence>
<dbReference type="GO" id="GO:0006432">
    <property type="term" value="P:phenylalanyl-tRNA aminoacylation"/>
    <property type="evidence" value="ECO:0007669"/>
    <property type="project" value="InterPro"/>
</dbReference>
<dbReference type="GO" id="GO:0004826">
    <property type="term" value="F:phenylalanine-tRNA ligase activity"/>
    <property type="evidence" value="ECO:0007669"/>
    <property type="project" value="UniProtKB-EC"/>
</dbReference>
<evidence type="ECO:0000256" key="8">
    <source>
        <dbReference type="ARBA" id="ARBA00022917"/>
    </source>
</evidence>
<dbReference type="InterPro" id="IPR036690">
    <property type="entry name" value="Fdx_antiC-bd_sf"/>
</dbReference>
<feature type="domain" description="FDX-ACB" evidence="10">
    <location>
        <begin position="613"/>
        <end position="698"/>
    </location>
</feature>
<evidence type="ECO:0000256" key="7">
    <source>
        <dbReference type="ARBA" id="ARBA00022842"/>
    </source>
</evidence>
<dbReference type="InterPro" id="IPR005147">
    <property type="entry name" value="tRNA_synthase_B5-dom"/>
</dbReference>
<dbReference type="Gene3D" id="3.30.56.10">
    <property type="match status" value="2"/>
</dbReference>
<dbReference type="GO" id="GO:0000287">
    <property type="term" value="F:magnesium ion binding"/>
    <property type="evidence" value="ECO:0007669"/>
    <property type="project" value="InterPro"/>
</dbReference>
<reference evidence="12" key="1">
    <citation type="journal article" date="2016" name="BMC Biol.">
        <title>Parallel evolution of highly conserved plastid genome architecture in red seaweeds and seed plants.</title>
        <authorList>
            <person name="Lee J."/>
            <person name="Cho C.H."/>
            <person name="Park S.I."/>
            <person name="Choi J.W."/>
            <person name="Song H.S."/>
            <person name="West J.A."/>
            <person name="Bhattacharya D."/>
            <person name="Yoon H.S."/>
        </authorList>
    </citation>
    <scope>NUCLEOTIDE SEQUENCE</scope>
</reference>
<dbReference type="GO" id="GO:0005524">
    <property type="term" value="F:ATP binding"/>
    <property type="evidence" value="ECO:0007669"/>
    <property type="project" value="UniProtKB-KW"/>
</dbReference>
<dbReference type="SUPFAM" id="SSF54991">
    <property type="entry name" value="Anticodon-binding domain of PheRS"/>
    <property type="match status" value="1"/>
</dbReference>
<evidence type="ECO:0000256" key="2">
    <source>
        <dbReference type="ARBA" id="ARBA00012814"/>
    </source>
</evidence>
<feature type="domain" description="B5" evidence="11">
    <location>
        <begin position="291"/>
        <end position="376"/>
    </location>
</feature>
<keyword evidence="4" id="KW-0479">Metal-binding</keyword>
<evidence type="ECO:0000256" key="1">
    <source>
        <dbReference type="ARBA" id="ARBA00001946"/>
    </source>
</evidence>
<gene>
    <name evidence="12" type="primary">syfB</name>
    <name evidence="12" type="ORF">Plocam_143</name>
</gene>
<organism evidence="12">
    <name type="scientific">Plocamium cartilagineum</name>
    <name type="common">Red comb weed</name>
    <name type="synonym">Gelidium cartilagineum</name>
    <dbReference type="NCBI Taxonomy" id="31452"/>
    <lineage>
        <taxon>Eukaryota</taxon>
        <taxon>Rhodophyta</taxon>
        <taxon>Florideophyceae</taxon>
        <taxon>Rhodymeniophycidae</taxon>
        <taxon>Plocamiales</taxon>
        <taxon>Plocamiaceae</taxon>
        <taxon>Plocamium</taxon>
    </lineage>
</organism>
<dbReference type="InterPro" id="IPR041616">
    <property type="entry name" value="PheRS_beta_core"/>
</dbReference>
<dbReference type="Pfam" id="PF17759">
    <property type="entry name" value="tRNA_synthFbeta"/>
    <property type="match status" value="1"/>
</dbReference>
<dbReference type="SMART" id="SM00873">
    <property type="entry name" value="B3_4"/>
    <property type="match status" value="1"/>
</dbReference>
<dbReference type="AlphaFoldDB" id="A0A1C9CHZ5"/>
<dbReference type="Gene3D" id="3.30.70.380">
    <property type="entry name" value="Ferrodoxin-fold anticodon-binding domain"/>
    <property type="match status" value="1"/>
</dbReference>
<accession>A0A1C9CHZ5</accession>
<keyword evidence="5" id="KW-0547">Nucleotide-binding</keyword>
<dbReference type="PANTHER" id="PTHR10947:SF0">
    <property type="entry name" value="PHENYLALANINE--TRNA LIGASE BETA SUBUNIT"/>
    <property type="match status" value="1"/>
</dbReference>
<dbReference type="PROSITE" id="PS51447">
    <property type="entry name" value="FDX_ACB"/>
    <property type="match status" value="1"/>
</dbReference>
<evidence type="ECO:0000256" key="6">
    <source>
        <dbReference type="ARBA" id="ARBA00022840"/>
    </source>
</evidence>
<dbReference type="PANTHER" id="PTHR10947">
    <property type="entry name" value="PHENYLALANYL-TRNA SYNTHETASE BETA CHAIN AND LEUCINE-RICH REPEAT-CONTAINING PROTEIN 47"/>
    <property type="match status" value="1"/>
</dbReference>
<dbReference type="InterPro" id="IPR045060">
    <property type="entry name" value="Phe-tRNA-ligase_IIc_bsu"/>
</dbReference>
<comment type="cofactor">
    <cofactor evidence="1">
        <name>Mg(2+)</name>
        <dbReference type="ChEBI" id="CHEBI:18420"/>
    </cofactor>
</comment>
<name>A0A1C9CHZ5_PLOCA</name>
<dbReference type="RefSeq" id="YP_009298041.1">
    <property type="nucleotide sequence ID" value="NC_031179.1"/>
</dbReference>
<geneLocation type="plastid" evidence="12"/>
<protein>
    <recommendedName>
        <fullName evidence="2">phenylalanine--tRNA ligase</fullName>
        <ecNumber evidence="2">6.1.1.20</ecNumber>
    </recommendedName>
</protein>
<dbReference type="GO" id="GO:0003723">
    <property type="term" value="F:RNA binding"/>
    <property type="evidence" value="ECO:0007669"/>
    <property type="project" value="InterPro"/>
</dbReference>
<dbReference type="SUPFAM" id="SSF55681">
    <property type="entry name" value="Class II aaRS and biotin synthetases"/>
    <property type="match status" value="1"/>
</dbReference>
<dbReference type="EMBL" id="KX284727">
    <property type="protein sequence ID" value="AOM67979.1"/>
    <property type="molecule type" value="Genomic_DNA"/>
</dbReference>
<evidence type="ECO:0000313" key="12">
    <source>
        <dbReference type="EMBL" id="AOM67979.1"/>
    </source>
</evidence>
<dbReference type="Gene3D" id="3.30.930.10">
    <property type="entry name" value="Bira Bifunctional Protein, Domain 2"/>
    <property type="match status" value="1"/>
</dbReference>
<dbReference type="EC" id="6.1.1.20" evidence="2"/>
<proteinExistence type="predicted"/>
<evidence type="ECO:0000256" key="5">
    <source>
        <dbReference type="ARBA" id="ARBA00022741"/>
    </source>
</evidence>
<dbReference type="InterPro" id="IPR020825">
    <property type="entry name" value="Phe-tRNA_synthase-like_B3/B4"/>
</dbReference>
<keyword evidence="7" id="KW-0460">Magnesium</keyword>